<organism evidence="1 2">
    <name type="scientific">Pleuronectes platessa</name>
    <name type="common">European plaice</name>
    <dbReference type="NCBI Taxonomy" id="8262"/>
    <lineage>
        <taxon>Eukaryota</taxon>
        <taxon>Metazoa</taxon>
        <taxon>Chordata</taxon>
        <taxon>Craniata</taxon>
        <taxon>Vertebrata</taxon>
        <taxon>Euteleostomi</taxon>
        <taxon>Actinopterygii</taxon>
        <taxon>Neopterygii</taxon>
        <taxon>Teleostei</taxon>
        <taxon>Neoteleostei</taxon>
        <taxon>Acanthomorphata</taxon>
        <taxon>Carangaria</taxon>
        <taxon>Pleuronectiformes</taxon>
        <taxon>Pleuronectoidei</taxon>
        <taxon>Pleuronectidae</taxon>
        <taxon>Pleuronectes</taxon>
    </lineage>
</organism>
<proteinExistence type="predicted"/>
<keyword evidence="2" id="KW-1185">Reference proteome</keyword>
<dbReference type="EMBL" id="CADEAL010003985">
    <property type="protein sequence ID" value="CAB1448668.1"/>
    <property type="molecule type" value="Genomic_DNA"/>
</dbReference>
<accession>A0A9N7VFH3</accession>
<dbReference type="Proteomes" id="UP001153269">
    <property type="component" value="Unassembled WGS sequence"/>
</dbReference>
<sequence>MAVVLLSIGEKQGETVLQLLLIHHRLDSCAQVGDCFGFPSNTHEAWARVWATMQRQQCQQGCASPLSPPSRPPGPCLPCPEKEVGPVGAARPSGLLEGRPFTRPLWESRGSCDDFTGSWCKKTSRGGRGRGEREGERVRAARSTFNLIAA</sequence>
<evidence type="ECO:0000313" key="1">
    <source>
        <dbReference type="EMBL" id="CAB1448668.1"/>
    </source>
</evidence>
<comment type="caution">
    <text evidence="1">The sequence shown here is derived from an EMBL/GenBank/DDBJ whole genome shotgun (WGS) entry which is preliminary data.</text>
</comment>
<gene>
    <name evidence="1" type="ORF">PLEPLA_LOCUS36317</name>
</gene>
<name>A0A9N7VFH3_PLEPL</name>
<dbReference type="AlphaFoldDB" id="A0A9N7VFH3"/>
<reference evidence="1" key="1">
    <citation type="submission" date="2020-03" db="EMBL/GenBank/DDBJ databases">
        <authorList>
            <person name="Weist P."/>
        </authorList>
    </citation>
    <scope>NUCLEOTIDE SEQUENCE</scope>
</reference>
<evidence type="ECO:0000313" key="2">
    <source>
        <dbReference type="Proteomes" id="UP001153269"/>
    </source>
</evidence>
<protein>
    <submittedName>
        <fullName evidence="1">Uncharacterized protein</fullName>
    </submittedName>
</protein>